<dbReference type="Proteomes" id="UP000736335">
    <property type="component" value="Unassembled WGS sequence"/>
</dbReference>
<dbReference type="PANTHER" id="PTHR10039">
    <property type="entry name" value="AMELOGENIN"/>
    <property type="match status" value="1"/>
</dbReference>
<dbReference type="Gene3D" id="3.40.50.300">
    <property type="entry name" value="P-loop containing nucleotide triphosphate hydrolases"/>
    <property type="match status" value="1"/>
</dbReference>
<gene>
    <name evidence="3" type="ORF">BJ322DRAFT_1019867</name>
</gene>
<organism evidence="3 4">
    <name type="scientific">Thelephora terrestris</name>
    <dbReference type="NCBI Taxonomy" id="56493"/>
    <lineage>
        <taxon>Eukaryota</taxon>
        <taxon>Fungi</taxon>
        <taxon>Dikarya</taxon>
        <taxon>Basidiomycota</taxon>
        <taxon>Agaricomycotina</taxon>
        <taxon>Agaricomycetes</taxon>
        <taxon>Thelephorales</taxon>
        <taxon>Thelephoraceae</taxon>
        <taxon>Thelephora</taxon>
    </lineage>
</organism>
<keyword evidence="1" id="KW-0677">Repeat</keyword>
<dbReference type="InterPro" id="IPR007111">
    <property type="entry name" value="NACHT_NTPase"/>
</dbReference>
<sequence>MEELRMMLMTKASLKFMTDGVNNARMNVSAAARRTRRYMLYAFSSVRDRNLLSQRFRIFNARLTIQGDQIFVQMTIRFVELSQTVGGFLAKWPAQSLTTLIQQGQAADKWLPILELVKSWRLNLADDDQPGFHIQDDHVRVTKQAMLGGFWGRHWTKFISRVCSAKRRRLIDGAITLLDIVKESADAFPPLKSCLGAIDAFRKHYEQSKDVEDSLRDLIPWITKLENTVATASPDINPEESAGREQLTRSLERIWKRAQALSGKGKLARFLDKTRDSSTIVKLVEELRREILIYQLSQQQSIENQVSQLTKSPGVKAKIQSTLSWLGRLRVEDSATGDEGEKKQRNILFGTLEGIKDQLQSLSWRTSAADFQENDQDMRAACGLAEDIRDAVVEYQLHQQKAVYDQNCKLIITRLIAELLVLNTCRRAHGAGYQHGDRRGCLKGTRENVLDEIERWTENFDQSPIFWLHGLAGTGKTTIAQTIAERLFAGGRLGASFFCSSGSEDRSNLRLIFPTLAFQLAQRYPEFRSSLIPLLRSNPDIAYQSLQDQMKKLLVEPLRSADVQTVIVIDALDECKDDEPESAILPVLAESILGIPRVKLIITGRPELHIVTGFHGPLQGLTDIFILHEISPHTINQDICRFFEHELSKLARRRGGKEHWPTNEQLDWLCRRANGFFVYAVATVKVLGHHIEAPWDQLDTIMESSESTACEGEVRLKVYNSLDNLYLSILRTAFHDNKAKDDDVVRSVLSCVVLAKNPLSPSAIATLKGLSCHKVQRVLELSRSLLVLPSNPNETVRSFHKSFPDFMTDRTRCTDSRFYISPDCHSELFICCVITIGNSRKIMPFLPDYDLIDGPEKLPKIKREKICGALEYACNSWSEHLVVMEHPTPDVLSALLGLLEEETFVSWLAVLEALSILASSYRAMSRAREWLLKIQLLIPLDALLDIATNRELHVSTFGLWGPMDNGYADTWRRDKSRGSSLF</sequence>
<dbReference type="OrthoDB" id="4760524at2759"/>
<proteinExistence type="predicted"/>
<dbReference type="InterPro" id="IPR027417">
    <property type="entry name" value="P-loop_NTPase"/>
</dbReference>
<evidence type="ECO:0000313" key="4">
    <source>
        <dbReference type="Proteomes" id="UP000736335"/>
    </source>
</evidence>
<dbReference type="InterPro" id="IPR056884">
    <property type="entry name" value="NPHP3-like_N"/>
</dbReference>
<dbReference type="PANTHER" id="PTHR10039:SF17">
    <property type="entry name" value="FUNGAL STAND N-TERMINAL GOODBYE DOMAIN-CONTAINING PROTEIN-RELATED"/>
    <property type="match status" value="1"/>
</dbReference>
<evidence type="ECO:0000313" key="3">
    <source>
        <dbReference type="EMBL" id="KAF9787455.1"/>
    </source>
</evidence>
<name>A0A9P6L8S0_9AGAM</name>
<evidence type="ECO:0000259" key="2">
    <source>
        <dbReference type="PROSITE" id="PS50837"/>
    </source>
</evidence>
<protein>
    <recommendedName>
        <fullName evidence="2">NACHT domain-containing protein</fullName>
    </recommendedName>
</protein>
<dbReference type="Pfam" id="PF24883">
    <property type="entry name" value="NPHP3_N"/>
    <property type="match status" value="1"/>
</dbReference>
<comment type="caution">
    <text evidence="3">The sequence shown here is derived from an EMBL/GenBank/DDBJ whole genome shotgun (WGS) entry which is preliminary data.</text>
</comment>
<accession>A0A9P6L8S0</accession>
<dbReference type="EMBL" id="WIUZ02000005">
    <property type="protein sequence ID" value="KAF9787455.1"/>
    <property type="molecule type" value="Genomic_DNA"/>
</dbReference>
<dbReference type="PROSITE" id="PS50837">
    <property type="entry name" value="NACHT"/>
    <property type="match status" value="1"/>
</dbReference>
<dbReference type="AlphaFoldDB" id="A0A9P6L8S0"/>
<reference evidence="3" key="1">
    <citation type="journal article" date="2020" name="Nat. Commun.">
        <title>Large-scale genome sequencing of mycorrhizal fungi provides insights into the early evolution of symbiotic traits.</title>
        <authorList>
            <person name="Miyauchi S."/>
            <person name="Kiss E."/>
            <person name="Kuo A."/>
            <person name="Drula E."/>
            <person name="Kohler A."/>
            <person name="Sanchez-Garcia M."/>
            <person name="Morin E."/>
            <person name="Andreopoulos B."/>
            <person name="Barry K.W."/>
            <person name="Bonito G."/>
            <person name="Buee M."/>
            <person name="Carver A."/>
            <person name="Chen C."/>
            <person name="Cichocki N."/>
            <person name="Clum A."/>
            <person name="Culley D."/>
            <person name="Crous P.W."/>
            <person name="Fauchery L."/>
            <person name="Girlanda M."/>
            <person name="Hayes R.D."/>
            <person name="Keri Z."/>
            <person name="LaButti K."/>
            <person name="Lipzen A."/>
            <person name="Lombard V."/>
            <person name="Magnuson J."/>
            <person name="Maillard F."/>
            <person name="Murat C."/>
            <person name="Nolan M."/>
            <person name="Ohm R.A."/>
            <person name="Pangilinan J."/>
            <person name="Pereira M.F."/>
            <person name="Perotto S."/>
            <person name="Peter M."/>
            <person name="Pfister S."/>
            <person name="Riley R."/>
            <person name="Sitrit Y."/>
            <person name="Stielow J.B."/>
            <person name="Szollosi G."/>
            <person name="Zifcakova L."/>
            <person name="Stursova M."/>
            <person name="Spatafora J.W."/>
            <person name="Tedersoo L."/>
            <person name="Vaario L.M."/>
            <person name="Yamada A."/>
            <person name="Yan M."/>
            <person name="Wang P."/>
            <person name="Xu J."/>
            <person name="Bruns T."/>
            <person name="Baldrian P."/>
            <person name="Vilgalys R."/>
            <person name="Dunand C."/>
            <person name="Henrissat B."/>
            <person name="Grigoriev I.V."/>
            <person name="Hibbett D."/>
            <person name="Nagy L.G."/>
            <person name="Martin F.M."/>
        </authorList>
    </citation>
    <scope>NUCLEOTIDE SEQUENCE</scope>
    <source>
        <strain evidence="3">UH-Tt-Lm1</strain>
    </source>
</reference>
<feature type="domain" description="NACHT" evidence="2">
    <location>
        <begin position="464"/>
        <end position="606"/>
    </location>
</feature>
<reference evidence="3" key="2">
    <citation type="submission" date="2020-11" db="EMBL/GenBank/DDBJ databases">
        <authorList>
            <consortium name="DOE Joint Genome Institute"/>
            <person name="Kuo A."/>
            <person name="Miyauchi S."/>
            <person name="Kiss E."/>
            <person name="Drula E."/>
            <person name="Kohler A."/>
            <person name="Sanchez-Garcia M."/>
            <person name="Andreopoulos B."/>
            <person name="Barry K.W."/>
            <person name="Bonito G."/>
            <person name="Buee M."/>
            <person name="Carver A."/>
            <person name="Chen C."/>
            <person name="Cichocki N."/>
            <person name="Clum A."/>
            <person name="Culley D."/>
            <person name="Crous P.W."/>
            <person name="Fauchery L."/>
            <person name="Girlanda M."/>
            <person name="Hayes R."/>
            <person name="Keri Z."/>
            <person name="Labutti K."/>
            <person name="Lipzen A."/>
            <person name="Lombard V."/>
            <person name="Magnuson J."/>
            <person name="Maillard F."/>
            <person name="Morin E."/>
            <person name="Murat C."/>
            <person name="Nolan M."/>
            <person name="Ohm R."/>
            <person name="Pangilinan J."/>
            <person name="Pereira M."/>
            <person name="Perotto S."/>
            <person name="Peter M."/>
            <person name="Riley R."/>
            <person name="Sitrit Y."/>
            <person name="Stielow B."/>
            <person name="Szollosi G."/>
            <person name="Zifcakova L."/>
            <person name="Stursova M."/>
            <person name="Spatafora J.W."/>
            <person name="Tedersoo L."/>
            <person name="Vaario L.-M."/>
            <person name="Yamada A."/>
            <person name="Yan M."/>
            <person name="Wang P."/>
            <person name="Xu J."/>
            <person name="Bruns T."/>
            <person name="Baldrian P."/>
            <person name="Vilgalys R."/>
            <person name="Henrissat B."/>
            <person name="Grigoriev I.V."/>
            <person name="Hibbett D."/>
            <person name="Nagy L.G."/>
            <person name="Martin F.M."/>
        </authorList>
    </citation>
    <scope>NUCLEOTIDE SEQUENCE</scope>
    <source>
        <strain evidence="3">UH-Tt-Lm1</strain>
    </source>
</reference>
<keyword evidence="4" id="KW-1185">Reference proteome</keyword>
<dbReference type="SUPFAM" id="SSF52540">
    <property type="entry name" value="P-loop containing nucleoside triphosphate hydrolases"/>
    <property type="match status" value="1"/>
</dbReference>
<evidence type="ECO:0000256" key="1">
    <source>
        <dbReference type="ARBA" id="ARBA00022737"/>
    </source>
</evidence>